<evidence type="ECO:0000313" key="1">
    <source>
        <dbReference type="EMBL" id="CAD1573578.1"/>
    </source>
</evidence>
<dbReference type="AlphaFoldDB" id="A0A6V7LB01"/>
<accession>A0A6V7LB01</accession>
<sequence>MFRLTVRSSKETMSIEICDLLVDQF</sequence>
<dbReference type="EMBL" id="CADCXW020000339">
    <property type="protein sequence ID" value="CAD1573578.1"/>
    <property type="molecule type" value="Genomic_DNA"/>
</dbReference>
<name>A0A6V7LB01_9HYME</name>
<protein>
    <submittedName>
        <fullName evidence="1">Uncharacterized protein</fullName>
    </submittedName>
</protein>
<organism evidence="1">
    <name type="scientific">Bracon brevicornis</name>
    <dbReference type="NCBI Taxonomy" id="1563983"/>
    <lineage>
        <taxon>Eukaryota</taxon>
        <taxon>Metazoa</taxon>
        <taxon>Ecdysozoa</taxon>
        <taxon>Arthropoda</taxon>
        <taxon>Hexapoda</taxon>
        <taxon>Insecta</taxon>
        <taxon>Pterygota</taxon>
        <taxon>Neoptera</taxon>
        <taxon>Endopterygota</taxon>
        <taxon>Hymenoptera</taxon>
        <taxon>Apocrita</taxon>
        <taxon>Ichneumonoidea</taxon>
        <taxon>Braconidae</taxon>
        <taxon>Braconinae</taxon>
        <taxon>Bracon</taxon>
    </lineage>
</organism>
<proteinExistence type="predicted"/>
<reference evidence="1" key="1">
    <citation type="submission" date="2020-07" db="EMBL/GenBank/DDBJ databases">
        <authorList>
            <person name="Ferguson B K."/>
        </authorList>
    </citation>
    <scope>NUCLEOTIDE SEQUENCE</scope>
    <source>
        <strain evidence="1">L06</strain>
    </source>
</reference>
<gene>
    <name evidence="1" type="ORF">BBRV_LOCUS101997</name>
</gene>